<dbReference type="FunFam" id="1.20.1310.10:FF:000022">
    <property type="entry name" value="Cullin-2 isoform 2"/>
    <property type="match status" value="1"/>
</dbReference>
<accession>A0AAW2IB31</accession>
<dbReference type="Pfam" id="PF00888">
    <property type="entry name" value="Cullin"/>
    <property type="match status" value="1"/>
</dbReference>
<dbReference type="Pfam" id="PF10557">
    <property type="entry name" value="Cullin_Nedd8"/>
    <property type="match status" value="1"/>
</dbReference>
<evidence type="ECO:0000256" key="11">
    <source>
        <dbReference type="PROSITE-ProRule" id="PRU00330"/>
    </source>
</evidence>
<evidence type="ECO:0000256" key="7">
    <source>
        <dbReference type="ARBA" id="ARBA00022843"/>
    </source>
</evidence>
<dbReference type="GO" id="GO:0031462">
    <property type="term" value="C:Cul2-RING ubiquitin ligase complex"/>
    <property type="evidence" value="ECO:0007669"/>
    <property type="project" value="UniProtKB-ARBA"/>
</dbReference>
<comment type="similarity">
    <text evidence="3 11 12">Belongs to the cullin family.</text>
</comment>
<organism evidence="14">
    <name type="scientific">Menopon gallinae</name>
    <name type="common">poultry shaft louse</name>
    <dbReference type="NCBI Taxonomy" id="328185"/>
    <lineage>
        <taxon>Eukaryota</taxon>
        <taxon>Metazoa</taxon>
        <taxon>Ecdysozoa</taxon>
        <taxon>Arthropoda</taxon>
        <taxon>Hexapoda</taxon>
        <taxon>Insecta</taxon>
        <taxon>Pterygota</taxon>
        <taxon>Neoptera</taxon>
        <taxon>Paraneoptera</taxon>
        <taxon>Psocodea</taxon>
        <taxon>Troctomorpha</taxon>
        <taxon>Phthiraptera</taxon>
        <taxon>Amblycera</taxon>
        <taxon>Menoponidae</taxon>
        <taxon>Menopon</taxon>
    </lineage>
</organism>
<dbReference type="Gene3D" id="4.10.1030.10">
    <property type="entry name" value="Ring Box Chain A, domain 5"/>
    <property type="match status" value="1"/>
</dbReference>
<dbReference type="GO" id="GO:0031981">
    <property type="term" value="C:nuclear lumen"/>
    <property type="evidence" value="ECO:0007669"/>
    <property type="project" value="UniProtKB-ARBA"/>
</dbReference>
<dbReference type="InterPro" id="IPR016158">
    <property type="entry name" value="Cullin_homology"/>
</dbReference>
<evidence type="ECO:0000256" key="6">
    <source>
        <dbReference type="ARBA" id="ARBA00022786"/>
    </source>
</evidence>
<dbReference type="EMBL" id="JARGDH010000001">
    <property type="protein sequence ID" value="KAL0279380.1"/>
    <property type="molecule type" value="Genomic_DNA"/>
</dbReference>
<dbReference type="InterPro" id="IPR036390">
    <property type="entry name" value="WH_DNA-bd_sf"/>
</dbReference>
<keyword evidence="4" id="KW-1017">Isopeptide bond</keyword>
<dbReference type="SMART" id="SM00182">
    <property type="entry name" value="CULLIN"/>
    <property type="match status" value="1"/>
</dbReference>
<evidence type="ECO:0000256" key="3">
    <source>
        <dbReference type="ARBA" id="ARBA00006019"/>
    </source>
</evidence>
<keyword evidence="9" id="KW-0539">Nucleus</keyword>
<dbReference type="PANTHER" id="PTHR11932">
    <property type="entry name" value="CULLIN"/>
    <property type="match status" value="1"/>
</dbReference>
<proteinExistence type="inferred from homology"/>
<sequence length="760" mass="87946">MSLKPKKVNFTATWSLLQETLKGVITLGDVPRSIWNDSFTDVYSLCVARPEPLADRLYQETKKFLDDHVKQLYEKVRTQGSQENIGLLKAYLNAWLEYSQGIIYLHKLYLYLNQQHIKKQKFSEAEITLGSFTADPTEQMEIGELGLEIWKEHMIEPLRPELVRLLLERIEDDRKGIPSVNPTDAIRDIIQSFVHVQSHKDLGFELCQINSSRVRGANKYYQEVFEIPFLIATGEFYKREAAKLLQECTISEYLEKVQQKLNEEAVRVRKFVHVTSYAKVKAECETHFVSDHLSVLHSECVQMVKEERKQDLKNLYSLLKGVPNGLPFLVDQFLQNVKNEGLNAISNLQGDNIHIQFVDNMLHVHKKYKDLIEEVFCNDKLLVGALDKACAQVINQKSNPKMPCRSPEWLAKYCDTLLKKSSKGLSDSEIDEKLTKSITIFKYIDDKDVYQKLYSKMLARRLIHQQSQSMDAEEGMINRLKQACGYEFTNKLHRMYTDISLSADLNVKFQEYLKKRPNVDLGINFQINVLQAGAWPLGQGLSSFNLPQELEKSVQIFEEFYKSSFSGRKLSWYHHLCQGEIKLTYLKKPYIISMQTFQMAILLLFEKTDELTGREIQDGTQLSGDQLQKQLQSLTDAKLLKDPGTEPTLDTTYVLNLDYSNKRTRLKISGALQRETPQEIETTLHRVEEDRKLYLQAAIVRIMKSRKLLKHNRLIQEVLAQSGTSFQLSIAMIKQCIEALIDKQYIERTPNSQDEYSYVA</sequence>
<dbReference type="InterPro" id="IPR045093">
    <property type="entry name" value="Cullin"/>
</dbReference>
<dbReference type="EMBL" id="JARGDH010000001">
    <property type="protein sequence ID" value="KAL0279377.1"/>
    <property type="molecule type" value="Genomic_DNA"/>
</dbReference>
<dbReference type="AlphaFoldDB" id="A0AAW2IB31"/>
<feature type="domain" description="Cullin family profile" evidence="13">
    <location>
        <begin position="405"/>
        <end position="635"/>
    </location>
</feature>
<evidence type="ECO:0000256" key="10">
    <source>
        <dbReference type="ARBA" id="ARBA00069610"/>
    </source>
</evidence>
<dbReference type="SUPFAM" id="SSF74788">
    <property type="entry name" value="Cullin repeat-like"/>
    <property type="match status" value="1"/>
</dbReference>
<dbReference type="FunFam" id="1.20.1310.10:FF:000016">
    <property type="entry name" value="Cullin 2"/>
    <property type="match status" value="1"/>
</dbReference>
<dbReference type="SUPFAM" id="SSF75632">
    <property type="entry name" value="Cullin homology domain"/>
    <property type="match status" value="1"/>
</dbReference>
<dbReference type="InterPro" id="IPR059120">
    <property type="entry name" value="Cullin-like_AB"/>
</dbReference>
<dbReference type="FunFam" id="4.10.1030.10:FF:000002">
    <property type="entry name" value="cullin homolog 1"/>
    <property type="match status" value="1"/>
</dbReference>
<dbReference type="Pfam" id="PF26557">
    <property type="entry name" value="Cullin_AB"/>
    <property type="match status" value="1"/>
</dbReference>
<reference evidence="14" key="1">
    <citation type="journal article" date="2024" name="Gigascience">
        <title>Chromosome-level genome of the poultry shaft louse Menopon gallinae provides insight into the host-switching and adaptive evolution of parasitic lice.</title>
        <authorList>
            <person name="Xu Y."/>
            <person name="Ma L."/>
            <person name="Liu S."/>
            <person name="Liang Y."/>
            <person name="Liu Q."/>
            <person name="He Z."/>
            <person name="Tian L."/>
            <person name="Duan Y."/>
            <person name="Cai W."/>
            <person name="Li H."/>
            <person name="Song F."/>
        </authorList>
    </citation>
    <scope>NUCLEOTIDE SEQUENCE</scope>
    <source>
        <strain evidence="14">Cailab_2023a</strain>
    </source>
</reference>
<evidence type="ECO:0000256" key="1">
    <source>
        <dbReference type="ARBA" id="ARBA00004123"/>
    </source>
</evidence>
<dbReference type="EMBL" id="JARGDH010000001">
    <property type="protein sequence ID" value="KAL0279379.1"/>
    <property type="molecule type" value="Genomic_DNA"/>
</dbReference>
<evidence type="ECO:0000256" key="8">
    <source>
        <dbReference type="ARBA" id="ARBA00022990"/>
    </source>
</evidence>
<dbReference type="PROSITE" id="PS01256">
    <property type="entry name" value="CULLIN_1"/>
    <property type="match status" value="1"/>
</dbReference>
<dbReference type="Gene3D" id="1.10.10.10">
    <property type="entry name" value="Winged helix-like DNA-binding domain superfamily/Winged helix DNA-binding domain"/>
    <property type="match status" value="2"/>
</dbReference>
<evidence type="ECO:0000256" key="5">
    <source>
        <dbReference type="ARBA" id="ARBA00022553"/>
    </source>
</evidence>
<evidence type="ECO:0000259" key="13">
    <source>
        <dbReference type="PROSITE" id="PS50069"/>
    </source>
</evidence>
<dbReference type="SMART" id="SM00884">
    <property type="entry name" value="Cullin_Nedd8"/>
    <property type="match status" value="1"/>
</dbReference>
<dbReference type="SUPFAM" id="SSF46785">
    <property type="entry name" value="Winged helix' DNA-binding domain"/>
    <property type="match status" value="1"/>
</dbReference>
<dbReference type="InterPro" id="IPR016159">
    <property type="entry name" value="Cullin_repeat-like_dom_sf"/>
</dbReference>
<evidence type="ECO:0000256" key="9">
    <source>
        <dbReference type="ARBA" id="ARBA00023242"/>
    </source>
</evidence>
<evidence type="ECO:0000256" key="12">
    <source>
        <dbReference type="RuleBase" id="RU003829"/>
    </source>
</evidence>
<dbReference type="InterPro" id="IPR036388">
    <property type="entry name" value="WH-like_DNA-bd_sf"/>
</dbReference>
<dbReference type="InterPro" id="IPR016157">
    <property type="entry name" value="Cullin_CS"/>
</dbReference>
<dbReference type="EMBL" id="JARGDH010000001">
    <property type="protein sequence ID" value="KAL0279378.1"/>
    <property type="molecule type" value="Genomic_DNA"/>
</dbReference>
<keyword evidence="7" id="KW-0832">Ubl conjugation</keyword>
<dbReference type="Gene3D" id="1.20.1310.10">
    <property type="entry name" value="Cullin Repeats"/>
    <property type="match status" value="4"/>
</dbReference>
<comment type="pathway">
    <text evidence="2">Protein modification; protein ubiquitination.</text>
</comment>
<evidence type="ECO:0000256" key="4">
    <source>
        <dbReference type="ARBA" id="ARBA00022499"/>
    </source>
</evidence>
<name>A0AAW2IB31_9NEOP</name>
<dbReference type="PROSITE" id="PS50069">
    <property type="entry name" value="CULLIN_2"/>
    <property type="match status" value="1"/>
</dbReference>
<comment type="subcellular location">
    <subcellularLocation>
        <location evidence="1">Nucleus</location>
    </subcellularLocation>
</comment>
<keyword evidence="8" id="KW-0007">Acetylation</keyword>
<dbReference type="InterPro" id="IPR001373">
    <property type="entry name" value="Cullin_N"/>
</dbReference>
<dbReference type="InterPro" id="IPR036317">
    <property type="entry name" value="Cullin_homology_sf"/>
</dbReference>
<comment type="caution">
    <text evidence="14">The sequence shown here is derived from an EMBL/GenBank/DDBJ whole genome shotgun (WGS) entry which is preliminary data.</text>
</comment>
<evidence type="ECO:0000256" key="2">
    <source>
        <dbReference type="ARBA" id="ARBA00004906"/>
    </source>
</evidence>
<dbReference type="FunFam" id="1.20.1310.10:FF:000012">
    <property type="entry name" value="Cullin 2"/>
    <property type="match status" value="1"/>
</dbReference>
<keyword evidence="5" id="KW-0597">Phosphoprotein</keyword>
<keyword evidence="6" id="KW-0833">Ubl conjugation pathway</keyword>
<evidence type="ECO:0000313" key="14">
    <source>
        <dbReference type="EMBL" id="KAL0279377.1"/>
    </source>
</evidence>
<dbReference type="InterPro" id="IPR019559">
    <property type="entry name" value="Cullin_neddylation_domain"/>
</dbReference>
<dbReference type="FunFam" id="1.10.10.10:FF:000014">
    <property type="entry name" value="Cullin 1"/>
    <property type="match status" value="1"/>
</dbReference>
<dbReference type="GO" id="GO:0006511">
    <property type="term" value="P:ubiquitin-dependent protein catabolic process"/>
    <property type="evidence" value="ECO:0007669"/>
    <property type="project" value="InterPro"/>
</dbReference>
<gene>
    <name evidence="14" type="ORF">PYX00_000956</name>
</gene>
<protein>
    <recommendedName>
        <fullName evidence="10">Cullin-2</fullName>
    </recommendedName>
</protein>
<dbReference type="GO" id="GO:0031625">
    <property type="term" value="F:ubiquitin protein ligase binding"/>
    <property type="evidence" value="ECO:0007669"/>
    <property type="project" value="InterPro"/>
</dbReference>